<name>A0ABT8SM62_9CAUL</name>
<evidence type="ECO:0000313" key="7">
    <source>
        <dbReference type="Proteomes" id="UP001169063"/>
    </source>
</evidence>
<dbReference type="PANTHER" id="PTHR40661:SF3">
    <property type="entry name" value="FELS-1 PROPHAGE TRANSCRIPTIONAL REGULATOR"/>
    <property type="match status" value="1"/>
</dbReference>
<reference evidence="6" key="1">
    <citation type="submission" date="2023-07" db="EMBL/GenBank/DDBJ databases">
        <title>Brevundimonas soil sp. nov., isolated from the soil of chemical plant.</title>
        <authorList>
            <person name="Wu N."/>
        </authorList>
    </citation>
    <scope>NUCLEOTIDE SEQUENCE</scope>
    <source>
        <strain evidence="6">XZ-24</strain>
    </source>
</reference>
<dbReference type="Proteomes" id="UP001169063">
    <property type="component" value="Unassembled WGS sequence"/>
</dbReference>
<keyword evidence="3" id="KW-0804">Transcription</keyword>
<proteinExistence type="predicted"/>
<keyword evidence="2" id="KW-0238">DNA-binding</keyword>
<protein>
    <submittedName>
        <fullName evidence="6">Helix-turn-helix transcriptional regulator</fullName>
    </submittedName>
</protein>
<keyword evidence="1" id="KW-0805">Transcription regulation</keyword>
<gene>
    <name evidence="6" type="ORF">Q0812_09455</name>
</gene>
<feature type="domain" description="Peptidase S24/S26A/S26B/S26C" evidence="5">
    <location>
        <begin position="97"/>
        <end position="215"/>
    </location>
</feature>
<feature type="compositionally biased region" description="Polar residues" evidence="4">
    <location>
        <begin position="45"/>
        <end position="57"/>
    </location>
</feature>
<dbReference type="PANTHER" id="PTHR40661">
    <property type="match status" value="1"/>
</dbReference>
<dbReference type="RefSeq" id="WP_302110074.1">
    <property type="nucleotide sequence ID" value="NZ_JAUKTR010000003.1"/>
</dbReference>
<feature type="region of interest" description="Disordered" evidence="4">
    <location>
        <begin position="45"/>
        <end position="65"/>
    </location>
</feature>
<dbReference type="Gene3D" id="2.10.109.10">
    <property type="entry name" value="Umud Fragment, subunit A"/>
    <property type="match status" value="1"/>
</dbReference>
<dbReference type="Pfam" id="PF00717">
    <property type="entry name" value="Peptidase_S24"/>
    <property type="match status" value="1"/>
</dbReference>
<accession>A0ABT8SM62</accession>
<dbReference type="SUPFAM" id="SSF51306">
    <property type="entry name" value="LexA/Signal peptidase"/>
    <property type="match status" value="1"/>
</dbReference>
<evidence type="ECO:0000256" key="4">
    <source>
        <dbReference type="SAM" id="MobiDB-lite"/>
    </source>
</evidence>
<dbReference type="CDD" id="cd06529">
    <property type="entry name" value="S24_LexA-like"/>
    <property type="match status" value="1"/>
</dbReference>
<evidence type="ECO:0000313" key="6">
    <source>
        <dbReference type="EMBL" id="MDO1559652.1"/>
    </source>
</evidence>
<keyword evidence="7" id="KW-1185">Reference proteome</keyword>
<dbReference type="InterPro" id="IPR039418">
    <property type="entry name" value="LexA-like"/>
</dbReference>
<dbReference type="InterPro" id="IPR036286">
    <property type="entry name" value="LexA/Signal_pep-like_sf"/>
</dbReference>
<comment type="caution">
    <text evidence="6">The sequence shown here is derived from an EMBL/GenBank/DDBJ whole genome shotgun (WGS) entry which is preliminary data.</text>
</comment>
<evidence type="ECO:0000256" key="3">
    <source>
        <dbReference type="ARBA" id="ARBA00023163"/>
    </source>
</evidence>
<dbReference type="EMBL" id="JAUKTR010000003">
    <property type="protein sequence ID" value="MDO1559652.1"/>
    <property type="molecule type" value="Genomic_DNA"/>
</dbReference>
<dbReference type="InterPro" id="IPR015927">
    <property type="entry name" value="Peptidase_S24_S26A/B/C"/>
</dbReference>
<evidence type="ECO:0000256" key="2">
    <source>
        <dbReference type="ARBA" id="ARBA00023125"/>
    </source>
</evidence>
<sequence>MVLALSREGHMSLSHGQIWRAIDRLAARFSMSSSGLARLAGLDPTSFNPSKRASTDQPPRRRWPSSESLAKVLEATGVSFAEFASLAEDGPPSRGAPLIGLAQAGSEGFFDDAGFPVGEGWDRVELPGAGREGVYALEVTGESMAPLYRDGDRLLVDPSAEVRKGDRVVVKTRAGEVMAKELARQTANRLVLRSLNPDYPDRTLDRKDVLWVARVLWASQ</sequence>
<evidence type="ECO:0000256" key="1">
    <source>
        <dbReference type="ARBA" id="ARBA00023015"/>
    </source>
</evidence>
<evidence type="ECO:0000259" key="5">
    <source>
        <dbReference type="Pfam" id="PF00717"/>
    </source>
</evidence>
<organism evidence="6 7">
    <name type="scientific">Peiella sedimenti</name>
    <dbReference type="NCBI Taxonomy" id="3061083"/>
    <lineage>
        <taxon>Bacteria</taxon>
        <taxon>Pseudomonadati</taxon>
        <taxon>Pseudomonadota</taxon>
        <taxon>Alphaproteobacteria</taxon>
        <taxon>Caulobacterales</taxon>
        <taxon>Caulobacteraceae</taxon>
        <taxon>Peiella</taxon>
    </lineage>
</organism>